<dbReference type="GO" id="GO:0042742">
    <property type="term" value="P:defense response to bacterium"/>
    <property type="evidence" value="ECO:0000318"/>
    <property type="project" value="GO_Central"/>
</dbReference>
<dbReference type="PROSITE" id="PS51473">
    <property type="entry name" value="GNK2"/>
    <property type="match status" value="2"/>
</dbReference>
<dbReference type="Pfam" id="PF01657">
    <property type="entry name" value="Stress-antifung"/>
    <property type="match status" value="2"/>
</dbReference>
<evidence type="ECO:0000256" key="5">
    <source>
        <dbReference type="ARBA" id="ARBA00022729"/>
    </source>
</evidence>
<comment type="catalytic activity">
    <reaction evidence="14">
        <text>L-seryl-[protein] + ATP = O-phospho-L-seryl-[protein] + ADP + H(+)</text>
        <dbReference type="Rhea" id="RHEA:17989"/>
        <dbReference type="Rhea" id="RHEA-COMP:9863"/>
        <dbReference type="Rhea" id="RHEA-COMP:11604"/>
        <dbReference type="ChEBI" id="CHEBI:15378"/>
        <dbReference type="ChEBI" id="CHEBI:29999"/>
        <dbReference type="ChEBI" id="CHEBI:30616"/>
        <dbReference type="ChEBI" id="CHEBI:83421"/>
        <dbReference type="ChEBI" id="CHEBI:456216"/>
    </reaction>
</comment>
<evidence type="ECO:0000256" key="15">
    <source>
        <dbReference type="ARBA" id="ARBA00047951"/>
    </source>
</evidence>
<keyword evidence="7 16" id="KW-0547">Nucleotide-binding</keyword>
<sequence>MARSSSTLYFLISLSVLIRTYPSHAQYCNNTIGNFTSSSPYAKNRDAVLSSLASNVAHDGFYDTRMGKNPNTIYAITFCRGDSSANTCESCVSSAVRDLVMKCPYQKAVFSWGNGDPPCFIRYSDTPIHGILQTSPKYLMVNHGNRITMDQDQFDEVWRNLMERLVSKASDGTSRLKYATGQNNLPDNKTIYSLLQCSPDLLPNDCESCLREAIDDYYRCCHGWQGGYVYKPSCNFRWELHKFFESSPSPYPSSPPSPSSPSHPATPPAPKVDIAKGVSEITSLKSLQFDWDTLLAATNNFSQENKLGRGGFGEVYQGRLPNGKEIAVKKLSKSSGQGVQEFKNEIVLVAKLQHWNLVRLLGFCLEGEEKLLIYEFVPNKSLDYFVFGIARGMLYLHEDSRLQIIHRDLKASNVLLDNDMNPKISDFGMARIFGVDQTKANTSRIVGTYGYMSPEYAMHGQFSQKSDVYSFGILLLEIICGKRNDYYYRSDGGETLASYAWKHWRDDVPSDPALGESYSRSQVLRCIHIGFLCVQEDPADRPTMASIVLALSSQTLSLPVPQGPAFFFRSGMEQPNNIVANDQGQDQNNSGSAPLS</sequence>
<dbReference type="CDD" id="cd23509">
    <property type="entry name" value="Gnk2-like"/>
    <property type="match status" value="2"/>
</dbReference>
<evidence type="ECO:0000256" key="14">
    <source>
        <dbReference type="ARBA" id="ARBA00047558"/>
    </source>
</evidence>
<evidence type="ECO:0000256" key="3">
    <source>
        <dbReference type="ARBA" id="ARBA00022679"/>
    </source>
</evidence>
<feature type="compositionally biased region" description="Pro residues" evidence="17">
    <location>
        <begin position="249"/>
        <end position="270"/>
    </location>
</feature>
<dbReference type="InterPro" id="IPR017441">
    <property type="entry name" value="Protein_kinase_ATP_BS"/>
</dbReference>
<keyword evidence="13" id="KW-0325">Glycoprotein</keyword>
<dbReference type="GO" id="GO:0007165">
    <property type="term" value="P:signal transduction"/>
    <property type="evidence" value="ECO:0000318"/>
    <property type="project" value="GO_Central"/>
</dbReference>
<dbReference type="InterPro" id="IPR001245">
    <property type="entry name" value="Ser-Thr/Tyr_kinase_cat_dom"/>
</dbReference>
<dbReference type="InterPro" id="IPR008271">
    <property type="entry name" value="Ser/Thr_kinase_AS"/>
</dbReference>
<evidence type="ECO:0000256" key="2">
    <source>
        <dbReference type="ARBA" id="ARBA00022527"/>
    </source>
</evidence>
<organism evidence="21">
    <name type="scientific">Eucalyptus grandis</name>
    <name type="common">Flooded gum</name>
    <dbReference type="NCBI Taxonomy" id="71139"/>
    <lineage>
        <taxon>Eukaryota</taxon>
        <taxon>Viridiplantae</taxon>
        <taxon>Streptophyta</taxon>
        <taxon>Embryophyta</taxon>
        <taxon>Tracheophyta</taxon>
        <taxon>Spermatophyta</taxon>
        <taxon>Magnoliopsida</taxon>
        <taxon>eudicotyledons</taxon>
        <taxon>Gunneridae</taxon>
        <taxon>Pentapetalae</taxon>
        <taxon>rosids</taxon>
        <taxon>malvids</taxon>
        <taxon>Myrtales</taxon>
        <taxon>Myrtaceae</taxon>
        <taxon>Myrtoideae</taxon>
        <taxon>Eucalypteae</taxon>
        <taxon>Eucalyptus</taxon>
    </lineage>
</organism>
<keyword evidence="4" id="KW-0812">Transmembrane</keyword>
<dbReference type="SMART" id="SM00220">
    <property type="entry name" value="S_TKc"/>
    <property type="match status" value="1"/>
</dbReference>
<feature type="region of interest" description="Disordered" evidence="17">
    <location>
        <begin position="577"/>
        <end position="596"/>
    </location>
</feature>
<evidence type="ECO:0000256" key="11">
    <source>
        <dbReference type="ARBA" id="ARBA00023136"/>
    </source>
</evidence>
<keyword evidence="12" id="KW-0675">Receptor</keyword>
<dbReference type="PANTHER" id="PTHR27002">
    <property type="entry name" value="RECEPTOR-LIKE SERINE/THREONINE-PROTEIN KINASE SD1-8"/>
    <property type="match status" value="1"/>
</dbReference>
<gene>
    <name evidence="21" type="ORF">EUGRSUZ_E04193</name>
</gene>
<dbReference type="FunFam" id="3.30.200.20:FF:000142">
    <property type="entry name" value="Cysteine-rich receptor-like protein kinase 10"/>
    <property type="match status" value="1"/>
</dbReference>
<keyword evidence="8" id="KW-0418">Kinase</keyword>
<dbReference type="GO" id="GO:0005524">
    <property type="term" value="F:ATP binding"/>
    <property type="evidence" value="ECO:0007669"/>
    <property type="project" value="UniProtKB-UniRule"/>
</dbReference>
<comment type="catalytic activity">
    <reaction evidence="15">
        <text>L-threonyl-[protein] + ATP = O-phospho-L-threonyl-[protein] + ADP + H(+)</text>
        <dbReference type="Rhea" id="RHEA:46608"/>
        <dbReference type="Rhea" id="RHEA-COMP:11060"/>
        <dbReference type="Rhea" id="RHEA-COMP:11605"/>
        <dbReference type="ChEBI" id="CHEBI:15378"/>
        <dbReference type="ChEBI" id="CHEBI:30013"/>
        <dbReference type="ChEBI" id="CHEBI:30616"/>
        <dbReference type="ChEBI" id="CHEBI:61977"/>
        <dbReference type="ChEBI" id="CHEBI:456216"/>
    </reaction>
</comment>
<dbReference type="FunCoup" id="A0A059CAS2">
    <property type="interactions" value="262"/>
</dbReference>
<keyword evidence="3" id="KW-0808">Transferase</keyword>
<keyword evidence="2" id="KW-0723">Serine/threonine-protein kinase</keyword>
<evidence type="ECO:0000256" key="4">
    <source>
        <dbReference type="ARBA" id="ARBA00022692"/>
    </source>
</evidence>
<dbReference type="Gene3D" id="3.30.200.20">
    <property type="entry name" value="Phosphorylase Kinase, domain 1"/>
    <property type="match status" value="1"/>
</dbReference>
<dbReference type="OMA" id="NASKYYA"/>
<protein>
    <submittedName>
        <fullName evidence="21">Uncharacterized protein</fullName>
    </submittedName>
</protein>
<feature type="domain" description="Gnk2-homologous" evidence="20">
    <location>
        <begin position="23"/>
        <end position="128"/>
    </location>
</feature>
<feature type="region of interest" description="Disordered" evidence="17">
    <location>
        <begin position="249"/>
        <end position="271"/>
    </location>
</feature>
<feature type="signal peptide" evidence="18">
    <location>
        <begin position="1"/>
        <end position="25"/>
    </location>
</feature>
<dbReference type="AlphaFoldDB" id="A0A059CAS2"/>
<dbReference type="GO" id="GO:0009626">
    <property type="term" value="P:plant-type hypersensitive response"/>
    <property type="evidence" value="ECO:0000318"/>
    <property type="project" value="GO_Central"/>
</dbReference>
<accession>A0A059CAS2</accession>
<dbReference type="PANTHER" id="PTHR27002:SF1050">
    <property type="entry name" value="CYSTEINE-RICH RECEPTOR-LIKE PROTEIN KINASE 5"/>
    <property type="match status" value="1"/>
</dbReference>
<dbReference type="GO" id="GO:0005886">
    <property type="term" value="C:plasma membrane"/>
    <property type="evidence" value="ECO:0000318"/>
    <property type="project" value="GO_Central"/>
</dbReference>
<keyword evidence="6" id="KW-0677">Repeat</keyword>
<dbReference type="Gramene" id="KCW75432">
    <property type="protein sequence ID" value="KCW75432"/>
    <property type="gene ID" value="EUGRSUZ_E04193"/>
</dbReference>
<dbReference type="FunFam" id="3.30.430.20:FF:000007">
    <property type="entry name" value="Cysteine-rich receptor-like protein kinase 11"/>
    <property type="match status" value="1"/>
</dbReference>
<feature type="domain" description="Protein kinase" evidence="19">
    <location>
        <begin position="301"/>
        <end position="556"/>
    </location>
</feature>
<evidence type="ECO:0000259" key="20">
    <source>
        <dbReference type="PROSITE" id="PS51473"/>
    </source>
</evidence>
<dbReference type="PROSITE" id="PS50011">
    <property type="entry name" value="PROTEIN_KINASE_DOM"/>
    <property type="match status" value="1"/>
</dbReference>
<dbReference type="EMBL" id="KK198757">
    <property type="protein sequence ID" value="KCW75432.1"/>
    <property type="molecule type" value="Genomic_DNA"/>
</dbReference>
<evidence type="ECO:0000256" key="16">
    <source>
        <dbReference type="PROSITE-ProRule" id="PRU10141"/>
    </source>
</evidence>
<keyword evidence="5 18" id="KW-0732">Signal</keyword>
<evidence type="ECO:0000256" key="8">
    <source>
        <dbReference type="ARBA" id="ARBA00022777"/>
    </source>
</evidence>
<evidence type="ECO:0000256" key="17">
    <source>
        <dbReference type="SAM" id="MobiDB-lite"/>
    </source>
</evidence>
<evidence type="ECO:0000256" key="12">
    <source>
        <dbReference type="ARBA" id="ARBA00023170"/>
    </source>
</evidence>
<dbReference type="InterPro" id="IPR000719">
    <property type="entry name" value="Prot_kinase_dom"/>
</dbReference>
<evidence type="ECO:0000313" key="21">
    <source>
        <dbReference type="EMBL" id="KCW75432.1"/>
    </source>
</evidence>
<keyword evidence="9 16" id="KW-0067">ATP-binding</keyword>
<evidence type="ECO:0000256" key="6">
    <source>
        <dbReference type="ARBA" id="ARBA00022737"/>
    </source>
</evidence>
<evidence type="ECO:0000259" key="19">
    <source>
        <dbReference type="PROSITE" id="PS50011"/>
    </source>
</evidence>
<evidence type="ECO:0000256" key="7">
    <source>
        <dbReference type="ARBA" id="ARBA00022741"/>
    </source>
</evidence>
<dbReference type="SUPFAM" id="SSF56112">
    <property type="entry name" value="Protein kinase-like (PK-like)"/>
    <property type="match status" value="1"/>
</dbReference>
<keyword evidence="10" id="KW-1133">Transmembrane helix</keyword>
<evidence type="ECO:0000256" key="10">
    <source>
        <dbReference type="ARBA" id="ARBA00022989"/>
    </source>
</evidence>
<evidence type="ECO:0000256" key="9">
    <source>
        <dbReference type="ARBA" id="ARBA00022840"/>
    </source>
</evidence>
<dbReference type="Gene3D" id="1.10.510.10">
    <property type="entry name" value="Transferase(Phosphotransferase) domain 1"/>
    <property type="match status" value="1"/>
</dbReference>
<feature type="non-terminal residue" evidence="21">
    <location>
        <position position="596"/>
    </location>
</feature>
<reference evidence="21" key="1">
    <citation type="submission" date="2013-07" db="EMBL/GenBank/DDBJ databases">
        <title>The genome of Eucalyptus grandis.</title>
        <authorList>
            <person name="Schmutz J."/>
            <person name="Hayes R."/>
            <person name="Myburg A."/>
            <person name="Tuskan G."/>
            <person name="Grattapaglia D."/>
            <person name="Rokhsar D.S."/>
        </authorList>
    </citation>
    <scope>NUCLEOTIDE SEQUENCE</scope>
    <source>
        <tissue evidence="21">Leaf extractions</tissue>
    </source>
</reference>
<dbReference type="InterPro" id="IPR038408">
    <property type="entry name" value="GNK2_sf"/>
</dbReference>
<dbReference type="FunFam" id="1.10.510.10:FF:000129">
    <property type="entry name" value="cysteine-rich receptor-like protein kinase 10"/>
    <property type="match status" value="1"/>
</dbReference>
<comment type="subcellular location">
    <subcellularLocation>
        <location evidence="1">Membrane</location>
        <topology evidence="1">Single-pass membrane protein</topology>
    </subcellularLocation>
</comment>
<dbReference type="PROSITE" id="PS00107">
    <property type="entry name" value="PROTEIN_KINASE_ATP"/>
    <property type="match status" value="1"/>
</dbReference>
<evidence type="ECO:0000256" key="18">
    <source>
        <dbReference type="SAM" id="SignalP"/>
    </source>
</evidence>
<dbReference type="InterPro" id="IPR002902">
    <property type="entry name" value="GNK2"/>
</dbReference>
<feature type="binding site" evidence="16">
    <location>
        <position position="330"/>
    </location>
    <ligand>
        <name>ATP</name>
        <dbReference type="ChEBI" id="CHEBI:30616"/>
    </ligand>
</feature>
<proteinExistence type="predicted"/>
<feature type="chain" id="PRO_5001569537" evidence="18">
    <location>
        <begin position="26"/>
        <end position="596"/>
    </location>
</feature>
<dbReference type="InterPro" id="IPR011009">
    <property type="entry name" value="Kinase-like_dom_sf"/>
</dbReference>
<dbReference type="PROSITE" id="PS00108">
    <property type="entry name" value="PROTEIN_KINASE_ST"/>
    <property type="match status" value="1"/>
</dbReference>
<evidence type="ECO:0000256" key="13">
    <source>
        <dbReference type="ARBA" id="ARBA00023180"/>
    </source>
</evidence>
<dbReference type="InParanoid" id="A0A059CAS2"/>
<feature type="domain" description="Gnk2-homologous" evidence="20">
    <location>
        <begin position="134"/>
        <end position="243"/>
    </location>
</feature>
<dbReference type="Gene3D" id="3.30.430.20">
    <property type="entry name" value="Gnk2 domain, C-X8-C-X2-C motif"/>
    <property type="match status" value="2"/>
</dbReference>
<evidence type="ECO:0000256" key="1">
    <source>
        <dbReference type="ARBA" id="ARBA00004167"/>
    </source>
</evidence>
<name>A0A059CAS2_EUCGR</name>
<dbReference type="GO" id="GO:0004674">
    <property type="term" value="F:protein serine/threonine kinase activity"/>
    <property type="evidence" value="ECO:0000318"/>
    <property type="project" value="GO_Central"/>
</dbReference>
<dbReference type="Pfam" id="PF07714">
    <property type="entry name" value="PK_Tyr_Ser-Thr"/>
    <property type="match status" value="1"/>
</dbReference>
<keyword evidence="11" id="KW-0472">Membrane</keyword>